<protein>
    <recommendedName>
        <fullName evidence="2">DUF6094 domain-containing protein</fullName>
    </recommendedName>
</protein>
<evidence type="ECO:0000313" key="3">
    <source>
        <dbReference type="EMBL" id="GHO88217.1"/>
    </source>
</evidence>
<dbReference type="Gene3D" id="3.40.50.300">
    <property type="entry name" value="P-loop containing nucleotide triphosphate hydrolases"/>
    <property type="match status" value="1"/>
</dbReference>
<evidence type="ECO:0000313" key="4">
    <source>
        <dbReference type="Proteomes" id="UP000635565"/>
    </source>
</evidence>
<evidence type="ECO:0000256" key="1">
    <source>
        <dbReference type="SAM" id="MobiDB-lite"/>
    </source>
</evidence>
<sequence>MAHGTLENLSHSSFVRTPPGIGVRIYQNLLSFPASYASDENEVAGSSFISVLDPSAGEGDLLLPLLDLSAAMPVRLVCTGIEISAERAVTARTRLANLMPSIIPSAYEGVKVPQGGVSLAVLNPPYFFVNGQRAEYKFVTRTTPALAEGGILGAILPARSAWNRTMAQYWARWYDDIRVWKMPSEAEGETESPFEKYTQIVVVGRKRATPRDLDEALVKALLAYRWRKDPKHPEEEGWAGAEAPPTLPSTPIDDPYVVPPVSVFPYFDVQNADEALILETLLGTEEQPGAGADLSAEWAQATTWQEEAALDRPAMPYTGVAHVAAEIMTGMLGGEVIELDGSPYLLTAFVGSEWSKMTLDADTKENLRSKGVVSASAKQLQDYPVLGVLNLRRGRTLYYEGTAVFDFLAPHIVTLSQYAQQKRPPLYQLDPEDWELEVLAQFGIDKQLPKAEFPGLAPAQMHRVLAMARSLDERGLIAIQGEPGTGKTRMAIATAARQAYAWKRRRDTPGHKQPAWMRNLRRTWLKNPRTLAMLHLEPVYGERLPNPEQGVAQIREDASTGQIVAYRHTSTGVIVLPEQAGPRALPVLVTTPKKVTKEYEKEIRAAWPQAETVMVQRYTDIPRWLERCADSQAPAVIAICSHSQSQPRGSGRNWQPAVLPRQRVIRTRQLKPEKDLLPDLEPMREVDPTSGEERLVGYRMRATGEILMDERIHRFFLCPECLQPVKGVPDGQQQEKSDLGGEQGPALLQPEEEEDESLRETVTSITWFENRPRWCKCAHTTRNKERAQRHQKPLKSALWTEARTALTQQKYPLLPYRDWDFVIENNVLPDLRTRAEVLRGDRIKLFEKCAREGRDVPPDPVIEAKPLATSRLTLSSEGMASIALPSVPVAGKGAEMDAADPPSMRYYERIAPPPDSFGVYEYLIRFFEGTVALTIVDESHNGRAQNSDIARALHRAMRVAQTHMLTSGTHYGGDIISFYFYWFRFYPHFWKRLGLSWKQASEALRRYGVIQLWTKEYESEARRGSGKSNVQVSTVPAPGLSAKLIPNLLECLCFLTVLDVGAFMPPKIEIPEIVSMRDPLVEEKTKEAQEILVEPKARLVRLQEEKSQLFNAVRDGQADPSVLQDWSRQEEQARRDLELARAESHQIQEWVQGHDLLGSYLHIVQDLAKKARKGNAAARMAQGTIPRWFAVLPCEKPYELWTTERTVWGDEKKKFLVIKTPQLAWNYVYPLERRLVELVQQELSEKRRLMLYIDQNQERSTARRLEWVLQQAGIASWTLPNTVKPEDRQQKIIDAMSSRNDGSSAVKVAIVPYSRVNEGINLQSVVDSIIWYEMALNLFMLEQASRRAWRLGKREEVRIYYLAYAGTAGHQKMRKLGGQSGAAAAFAGEPARGALIEEAGADRTTLARFSETVETELLADDEAESGEALLTLLKGEDADELAQAFARRAKEERETLQRGRTWIGAVDMLPDRLPAFFTGKRPSVWKHAPACTVVHVVDGSLATQPVMGNAVTPLLPEAVDEPQERNDNAGTNDAGQVATNDTPTHGKLIPFPASVAPAPSMPPGRPSPPTSSTPAVSSKEEQPEKLPKVVKRSKKQGIPGAPQPTASRREEQRPQVAPQPVTRQRRSGQNAAMPGTKAQLIFGNDEHIRLARQRRRKGSATKTRVEVEVRDIPAVEPGRPVSPVTAAPAGKPRVTRASKRTQAPVAPAMTLWDFAAKQSVADAQTPAKAEPKGASGGAAQSPQDLWSFVAAEETVAALSVQPSYPQYAQATGSCRSVEVVYYAIWQKQGSWAIRYFVDDHTPVENRYSGFQSEADATQLLDHAADKASERVKITFKEFGQMLLARAEDEESEV</sequence>
<feature type="region of interest" description="Disordered" evidence="1">
    <location>
        <begin position="1678"/>
        <end position="1702"/>
    </location>
</feature>
<dbReference type="InterPro" id="IPR029063">
    <property type="entry name" value="SAM-dependent_MTases_sf"/>
</dbReference>
<keyword evidence="4" id="KW-1185">Reference proteome</keyword>
<feature type="compositionally biased region" description="Basic and acidic residues" evidence="1">
    <location>
        <begin position="1578"/>
        <end position="1587"/>
    </location>
</feature>
<feature type="compositionally biased region" description="Polar residues" evidence="1">
    <location>
        <begin position="1528"/>
        <end position="1543"/>
    </location>
</feature>
<feature type="region of interest" description="Disordered" evidence="1">
    <location>
        <begin position="1521"/>
        <end position="1638"/>
    </location>
</feature>
<dbReference type="SUPFAM" id="SSF52540">
    <property type="entry name" value="P-loop containing nucleoside triphosphate hydrolases"/>
    <property type="match status" value="2"/>
</dbReference>
<gene>
    <name evidence="3" type="ORF">KSZ_62230</name>
</gene>
<proteinExistence type="predicted"/>
<dbReference type="PRINTS" id="PR00507">
    <property type="entry name" value="N12N6MTFRASE"/>
</dbReference>
<dbReference type="EMBL" id="BNJJ01000022">
    <property type="protein sequence ID" value="GHO88217.1"/>
    <property type="molecule type" value="Genomic_DNA"/>
</dbReference>
<dbReference type="Proteomes" id="UP000635565">
    <property type="component" value="Unassembled WGS sequence"/>
</dbReference>
<dbReference type="RefSeq" id="WP_201365826.1">
    <property type="nucleotide sequence ID" value="NZ_BNJJ01000022.1"/>
</dbReference>
<organism evidence="3 4">
    <name type="scientific">Dictyobacter formicarum</name>
    <dbReference type="NCBI Taxonomy" id="2778368"/>
    <lineage>
        <taxon>Bacteria</taxon>
        <taxon>Bacillati</taxon>
        <taxon>Chloroflexota</taxon>
        <taxon>Ktedonobacteria</taxon>
        <taxon>Ktedonobacterales</taxon>
        <taxon>Dictyobacteraceae</taxon>
        <taxon>Dictyobacter</taxon>
    </lineage>
</organism>
<dbReference type="InterPro" id="IPR027417">
    <property type="entry name" value="P-loop_NTPase"/>
</dbReference>
<dbReference type="SUPFAM" id="SSF53335">
    <property type="entry name" value="S-adenosyl-L-methionine-dependent methyltransferases"/>
    <property type="match status" value="1"/>
</dbReference>
<dbReference type="Gene3D" id="3.40.50.150">
    <property type="entry name" value="Vaccinia Virus protein VP39"/>
    <property type="match status" value="1"/>
</dbReference>
<reference evidence="3 4" key="1">
    <citation type="journal article" date="2021" name="Int. J. Syst. Evol. Microbiol.">
        <title>Reticulibacter mediterranei gen. nov., sp. nov., within the new family Reticulibacteraceae fam. nov., and Ktedonospora formicarum gen. nov., sp. nov., Ktedonobacter robiniae sp. nov., Dictyobacter formicarum sp. nov. and Dictyobacter arantiisoli sp. nov., belonging to the class Ktedonobacteria.</title>
        <authorList>
            <person name="Yabe S."/>
            <person name="Zheng Y."/>
            <person name="Wang C.M."/>
            <person name="Sakai Y."/>
            <person name="Abe K."/>
            <person name="Yokota A."/>
            <person name="Donadio S."/>
            <person name="Cavaletti L."/>
            <person name="Monciardini P."/>
        </authorList>
    </citation>
    <scope>NUCLEOTIDE SEQUENCE [LARGE SCALE GENOMIC DNA]</scope>
    <source>
        <strain evidence="3 4">SOSP1-9</strain>
    </source>
</reference>
<feature type="domain" description="DUF6094" evidence="2">
    <location>
        <begin position="79"/>
        <end position="216"/>
    </location>
</feature>
<feature type="region of interest" description="Disordered" evidence="1">
    <location>
        <begin position="728"/>
        <end position="759"/>
    </location>
</feature>
<feature type="compositionally biased region" description="Pro residues" evidence="1">
    <location>
        <begin position="1559"/>
        <end position="1571"/>
    </location>
</feature>
<comment type="caution">
    <text evidence="3">The sequence shown here is derived from an EMBL/GenBank/DDBJ whole genome shotgun (WGS) entry which is preliminary data.</text>
</comment>
<dbReference type="Pfam" id="PF19587">
    <property type="entry name" value="DUF6094"/>
    <property type="match status" value="1"/>
</dbReference>
<evidence type="ECO:0000259" key="2">
    <source>
        <dbReference type="Pfam" id="PF19587"/>
    </source>
</evidence>
<name>A0ABQ3VPN5_9CHLR</name>
<dbReference type="InterPro" id="IPR046076">
    <property type="entry name" value="DUF6094"/>
</dbReference>
<accession>A0ABQ3VPN5</accession>